<gene>
    <name evidence="1" type="ORF">MAIT1_04529</name>
</gene>
<dbReference type="STRING" id="1434232.MAIT1_04529"/>
<reference evidence="1 2" key="1">
    <citation type="journal article" date="2016" name="BMC Genomics">
        <title>Combined genomic and structural analyses of a cultured magnetotactic bacterium reveals its niche adaptation to a dynamic environment.</title>
        <authorList>
            <person name="Araujo A.C."/>
            <person name="Morillo V."/>
            <person name="Cypriano J."/>
            <person name="Teixeira L.C."/>
            <person name="Leao P."/>
            <person name="Lyra S."/>
            <person name="Almeida L.G."/>
            <person name="Bazylinski D.A."/>
            <person name="Vasconcellos A.T."/>
            <person name="Abreu F."/>
            <person name="Lins U."/>
        </authorList>
    </citation>
    <scope>NUCLEOTIDE SEQUENCE [LARGE SCALE GENOMIC DNA]</scope>
    <source>
        <strain evidence="1 2">IT-1</strain>
    </source>
</reference>
<dbReference type="Pfam" id="PF13289">
    <property type="entry name" value="SIR2_2"/>
    <property type="match status" value="1"/>
</dbReference>
<protein>
    <submittedName>
        <fullName evidence="1">Uncharacterized protein</fullName>
    </submittedName>
</protein>
<name>A0A1Y2KA58_9PROT</name>
<evidence type="ECO:0000313" key="1">
    <source>
        <dbReference type="EMBL" id="OSM07700.1"/>
    </source>
</evidence>
<proteinExistence type="predicted"/>
<dbReference type="Proteomes" id="UP000194003">
    <property type="component" value="Unassembled WGS sequence"/>
</dbReference>
<evidence type="ECO:0000313" key="2">
    <source>
        <dbReference type="Proteomes" id="UP000194003"/>
    </source>
</evidence>
<keyword evidence="2" id="KW-1185">Reference proteome</keyword>
<dbReference type="AlphaFoldDB" id="A0A1Y2KA58"/>
<dbReference type="EMBL" id="LVJN01000012">
    <property type="protein sequence ID" value="OSM07700.1"/>
    <property type="molecule type" value="Genomic_DNA"/>
</dbReference>
<accession>A0A1Y2KA58</accession>
<organism evidence="1 2">
    <name type="scientific">Magnetofaba australis IT-1</name>
    <dbReference type="NCBI Taxonomy" id="1434232"/>
    <lineage>
        <taxon>Bacteria</taxon>
        <taxon>Pseudomonadati</taxon>
        <taxon>Pseudomonadota</taxon>
        <taxon>Magnetococcia</taxon>
        <taxon>Magnetococcales</taxon>
        <taxon>Magnetococcaceae</taxon>
        <taxon>Magnetofaba</taxon>
    </lineage>
</organism>
<comment type="caution">
    <text evidence="1">The sequence shown here is derived from an EMBL/GenBank/DDBJ whole genome shotgun (WGS) entry which is preliminary data.</text>
</comment>
<sequence length="403" mass="45694">MYDLENQVLALLGRRYQLTSKGNLQKVITSRQMDTLLGDHDTPHFEQWLSYLSNIRHLLAAKGNPIVDIKIRVGIGEESESLSLDASEADELLKDLERAIYTCCALRLPPVTEEDEMGGATGHHAFLSKLVARDASLGRSHVFTLNYDTVIEQALDHLGIQYFDGFTGRTEALFDPAAYGLDVYFPGEVAEGRVRRFDKFLHLYKLHGSIHWRERPDQAMTASHSDLSSFVAWRGKTDAEKPSAGFDALWKDEDRRIGILPTSNKFVQTLDMPYAHLFRLFHQRLHVPQTFFLVMGYGFGDDHVNQIIDQAMTNPSLVLLVVTPGKPTPAMEERIRRYRSVGERAFLLRSSKDEFDPKVATFDDFAHNLLPHVQWVEDFRKLKRFENEIRQATSGNAGGGGSE</sequence>